<evidence type="ECO:0000313" key="2">
    <source>
        <dbReference type="Proteomes" id="UP000645555"/>
    </source>
</evidence>
<dbReference type="Proteomes" id="UP000645555">
    <property type="component" value="Unassembled WGS sequence"/>
</dbReference>
<name>A0A918KFU9_9ACTN</name>
<proteinExistence type="predicted"/>
<dbReference type="EMBL" id="BMWD01000009">
    <property type="protein sequence ID" value="GGX61163.1"/>
    <property type="molecule type" value="Genomic_DNA"/>
</dbReference>
<accession>A0A918KFU9</accession>
<dbReference type="AlphaFoldDB" id="A0A918KFU9"/>
<keyword evidence="2" id="KW-1185">Reference proteome</keyword>
<organism evidence="1 2">
    <name type="scientific">Streptomyces fructofermentans</name>
    <dbReference type="NCBI Taxonomy" id="152141"/>
    <lineage>
        <taxon>Bacteria</taxon>
        <taxon>Bacillati</taxon>
        <taxon>Actinomycetota</taxon>
        <taxon>Actinomycetes</taxon>
        <taxon>Kitasatosporales</taxon>
        <taxon>Streptomycetaceae</taxon>
        <taxon>Streptomyces</taxon>
    </lineage>
</organism>
<comment type="caution">
    <text evidence="1">The sequence shown here is derived from an EMBL/GenBank/DDBJ whole genome shotgun (WGS) entry which is preliminary data.</text>
</comment>
<reference evidence="1" key="1">
    <citation type="journal article" date="2014" name="Int. J. Syst. Evol. Microbiol.">
        <title>Complete genome sequence of Corynebacterium casei LMG S-19264T (=DSM 44701T), isolated from a smear-ripened cheese.</title>
        <authorList>
            <consortium name="US DOE Joint Genome Institute (JGI-PGF)"/>
            <person name="Walter F."/>
            <person name="Albersmeier A."/>
            <person name="Kalinowski J."/>
            <person name="Ruckert C."/>
        </authorList>
    </citation>
    <scope>NUCLEOTIDE SEQUENCE</scope>
    <source>
        <strain evidence="1">JCM 4956</strain>
    </source>
</reference>
<evidence type="ECO:0000313" key="1">
    <source>
        <dbReference type="EMBL" id="GGX61163.1"/>
    </source>
</evidence>
<reference evidence="1" key="2">
    <citation type="submission" date="2020-09" db="EMBL/GenBank/DDBJ databases">
        <authorList>
            <person name="Sun Q."/>
            <person name="Ohkuma M."/>
        </authorList>
    </citation>
    <scope>NUCLEOTIDE SEQUENCE</scope>
    <source>
        <strain evidence="1">JCM 4956</strain>
    </source>
</reference>
<protein>
    <submittedName>
        <fullName evidence="1">Uncharacterized protein</fullName>
    </submittedName>
</protein>
<sequence length="77" mass="8128">MFQHADTAGRGGVPLVAAEQGTFSDRSMTVGPTAARNVAHRLVRGSGVIARSAYGSCPVFKESKPPSNNYLCSPVHR</sequence>
<gene>
    <name evidence="1" type="ORF">GCM10010515_31250</name>
</gene>